<keyword evidence="8" id="KW-1185">Reference proteome</keyword>
<feature type="transmembrane region" description="Helical" evidence="5">
    <location>
        <begin position="75"/>
        <end position="93"/>
    </location>
</feature>
<proteinExistence type="predicted"/>
<dbReference type="RefSeq" id="WP_146827596.1">
    <property type="nucleotide sequence ID" value="NZ_BAAAYQ010000001.1"/>
</dbReference>
<evidence type="ECO:0000256" key="2">
    <source>
        <dbReference type="ARBA" id="ARBA00022692"/>
    </source>
</evidence>
<feature type="transmembrane region" description="Helical" evidence="5">
    <location>
        <begin position="310"/>
        <end position="332"/>
    </location>
</feature>
<feature type="transmembrane region" description="Helical" evidence="5">
    <location>
        <begin position="285"/>
        <end position="304"/>
    </location>
</feature>
<comment type="caution">
    <text evidence="7">The sequence shown here is derived from an EMBL/GenBank/DDBJ whole genome shotgun (WGS) entry which is preliminary data.</text>
</comment>
<feature type="transmembrane region" description="Helical" evidence="5">
    <location>
        <begin position="41"/>
        <end position="63"/>
    </location>
</feature>
<feature type="transmembrane region" description="Helical" evidence="5">
    <location>
        <begin position="352"/>
        <end position="370"/>
    </location>
</feature>
<evidence type="ECO:0000256" key="5">
    <source>
        <dbReference type="SAM" id="Phobius"/>
    </source>
</evidence>
<feature type="transmembrane region" description="Helical" evidence="5">
    <location>
        <begin position="252"/>
        <end position="273"/>
    </location>
</feature>
<accession>A0A512HW99</accession>
<dbReference type="SUPFAM" id="SSF103473">
    <property type="entry name" value="MFS general substrate transporter"/>
    <property type="match status" value="1"/>
</dbReference>
<evidence type="ECO:0000313" key="8">
    <source>
        <dbReference type="Proteomes" id="UP000321769"/>
    </source>
</evidence>
<dbReference type="Pfam" id="PF07690">
    <property type="entry name" value="MFS_1"/>
    <property type="match status" value="1"/>
</dbReference>
<evidence type="ECO:0000313" key="7">
    <source>
        <dbReference type="EMBL" id="GEO89728.1"/>
    </source>
</evidence>
<feature type="domain" description="Major facilitator superfamily (MFS) profile" evidence="6">
    <location>
        <begin position="218"/>
        <end position="402"/>
    </location>
</feature>
<dbReference type="OrthoDB" id="9776171at2"/>
<dbReference type="GO" id="GO:0005886">
    <property type="term" value="C:plasma membrane"/>
    <property type="evidence" value="ECO:0007669"/>
    <property type="project" value="UniProtKB-SubCell"/>
</dbReference>
<dbReference type="InterPro" id="IPR011701">
    <property type="entry name" value="MFS"/>
</dbReference>
<dbReference type="PANTHER" id="PTHR23534">
    <property type="entry name" value="MFS PERMEASE"/>
    <property type="match status" value="1"/>
</dbReference>
<dbReference type="Gene3D" id="1.20.1250.20">
    <property type="entry name" value="MFS general substrate transporter like domains"/>
    <property type="match status" value="1"/>
</dbReference>
<reference evidence="7 8" key="1">
    <citation type="submission" date="2019-07" db="EMBL/GenBank/DDBJ databases">
        <title>Whole genome shotgun sequence of Aeromicrobium flavum NBRC 107625.</title>
        <authorList>
            <person name="Hosoyama A."/>
            <person name="Uohara A."/>
            <person name="Ohji S."/>
            <person name="Ichikawa N."/>
        </authorList>
    </citation>
    <scope>NUCLEOTIDE SEQUENCE [LARGE SCALE GENOMIC DNA]</scope>
    <source>
        <strain evidence="7 8">NBRC 107625</strain>
    </source>
</reference>
<evidence type="ECO:0000259" key="6">
    <source>
        <dbReference type="PROSITE" id="PS50850"/>
    </source>
</evidence>
<evidence type="ECO:0000256" key="1">
    <source>
        <dbReference type="ARBA" id="ARBA00004651"/>
    </source>
</evidence>
<dbReference type="EMBL" id="BJZQ01000009">
    <property type="protein sequence ID" value="GEO89728.1"/>
    <property type="molecule type" value="Genomic_DNA"/>
</dbReference>
<feature type="transmembrane region" description="Helical" evidence="5">
    <location>
        <begin position="99"/>
        <end position="117"/>
    </location>
</feature>
<keyword evidence="3 5" id="KW-1133">Transmembrane helix</keyword>
<dbReference type="AlphaFoldDB" id="A0A512HW99"/>
<dbReference type="PANTHER" id="PTHR23534:SF1">
    <property type="entry name" value="MAJOR FACILITATOR SUPERFAMILY PROTEIN"/>
    <property type="match status" value="1"/>
</dbReference>
<dbReference type="InterPro" id="IPR020846">
    <property type="entry name" value="MFS_dom"/>
</dbReference>
<dbReference type="PROSITE" id="PS50850">
    <property type="entry name" value="MFS"/>
    <property type="match status" value="1"/>
</dbReference>
<dbReference type="InterPro" id="IPR036259">
    <property type="entry name" value="MFS_trans_sf"/>
</dbReference>
<feature type="transmembrane region" description="Helical" evidence="5">
    <location>
        <begin position="174"/>
        <end position="191"/>
    </location>
</feature>
<evidence type="ECO:0000256" key="4">
    <source>
        <dbReference type="ARBA" id="ARBA00023136"/>
    </source>
</evidence>
<keyword evidence="2 5" id="KW-0812">Transmembrane</keyword>
<feature type="transmembrane region" description="Helical" evidence="5">
    <location>
        <begin position="138"/>
        <end position="154"/>
    </location>
</feature>
<feature type="transmembrane region" description="Helical" evidence="5">
    <location>
        <begin position="12"/>
        <end position="35"/>
    </location>
</feature>
<keyword evidence="4 5" id="KW-0472">Membrane</keyword>
<gene>
    <name evidence="7" type="ORF">AFL01nite_20550</name>
</gene>
<feature type="transmembrane region" description="Helical" evidence="5">
    <location>
        <begin position="218"/>
        <end position="240"/>
    </location>
</feature>
<organism evidence="7 8">
    <name type="scientific">Aeromicrobium flavum</name>
    <dbReference type="NCBI Taxonomy" id="416568"/>
    <lineage>
        <taxon>Bacteria</taxon>
        <taxon>Bacillati</taxon>
        <taxon>Actinomycetota</taxon>
        <taxon>Actinomycetes</taxon>
        <taxon>Propionibacteriales</taxon>
        <taxon>Nocardioidaceae</taxon>
        <taxon>Aeromicrobium</taxon>
    </lineage>
</organism>
<feature type="transmembrane region" description="Helical" evidence="5">
    <location>
        <begin position="376"/>
        <end position="394"/>
    </location>
</feature>
<comment type="subcellular location">
    <subcellularLocation>
        <location evidence="1">Cell membrane</location>
        <topology evidence="1">Multi-pass membrane protein</topology>
    </subcellularLocation>
</comment>
<protein>
    <submittedName>
        <fullName evidence="7">Tetracycline resistance protein</fullName>
    </submittedName>
</protein>
<dbReference type="GO" id="GO:0022857">
    <property type="term" value="F:transmembrane transporter activity"/>
    <property type="evidence" value="ECO:0007669"/>
    <property type="project" value="InterPro"/>
</dbReference>
<sequence length="402" mass="40562">MGWGFQRRTVGTLALVQVVGGIGNGAGLAVGALLIEDVTGSAGWAGLTVVATTLGAALFTVPLSNFAVHRGRRPALTTGWLGGALGALAVVAGAEWSSLPLLLLGFLLFGGSTAANLQSRFAAADRAEPDEVGRSISLVIWATTIGSVAGPNLTGPGAATARALGIPELAGPQVFSGVAFTVAGLLTWLMLRPDPLERRDASAPPPPRTRAALPHVRGATALAIGTMALSHAVMVAVMALTPVHMSGHDAALSVIGLTISLHIAGMFALSPLFGWMTDRWGAEPTILLGQAVLIAACGIAGTAGHSNVQITIGLILLGIGWSMSVIAGAALLTRSVDPTVRPLVQGFSDLTMNLAGAAGGLLAGLVVAVWNFGTLTAVAAVLTLPIIAAIVPASRRQGVRLT</sequence>
<evidence type="ECO:0000256" key="3">
    <source>
        <dbReference type="ARBA" id="ARBA00022989"/>
    </source>
</evidence>
<dbReference type="Proteomes" id="UP000321769">
    <property type="component" value="Unassembled WGS sequence"/>
</dbReference>
<name>A0A512HW99_9ACTN</name>